<dbReference type="OrthoDB" id="3509362at2759"/>
<name>A0A9P7Z202_9HELO</name>
<evidence type="ECO:0000313" key="2">
    <source>
        <dbReference type="Proteomes" id="UP000887226"/>
    </source>
</evidence>
<sequence>MSKTDIAAWIRGLKQEVDIGEAEYYAVHNDEILIELTGQAPNSAKDENVLTWGAGESVGGYAVQFAKPGGHQVTSTQQLFLQTTTSLPNNPRLQTPRYDPSIAAMTPFEYPLTTSGDGSSQLMLSSLLQKFGGAFASTMKDGIEHPQNVEQIYESFGNVTMNE</sequence>
<organism evidence="1 2">
    <name type="scientific">Calycina marina</name>
    <dbReference type="NCBI Taxonomy" id="1763456"/>
    <lineage>
        <taxon>Eukaryota</taxon>
        <taxon>Fungi</taxon>
        <taxon>Dikarya</taxon>
        <taxon>Ascomycota</taxon>
        <taxon>Pezizomycotina</taxon>
        <taxon>Leotiomycetes</taxon>
        <taxon>Helotiales</taxon>
        <taxon>Pezizellaceae</taxon>
        <taxon>Calycina</taxon>
    </lineage>
</organism>
<comment type="caution">
    <text evidence="1">The sequence shown here is derived from an EMBL/GenBank/DDBJ whole genome shotgun (WGS) entry which is preliminary data.</text>
</comment>
<dbReference type="Proteomes" id="UP000887226">
    <property type="component" value="Unassembled WGS sequence"/>
</dbReference>
<keyword evidence="2" id="KW-1185">Reference proteome</keyword>
<reference evidence="1" key="1">
    <citation type="journal article" date="2021" name="IMA Fungus">
        <title>Genomic characterization of three marine fungi, including Emericellopsis atlantica sp. nov. with signatures of a generalist lifestyle and marine biomass degradation.</title>
        <authorList>
            <person name="Hagestad O.C."/>
            <person name="Hou L."/>
            <person name="Andersen J.H."/>
            <person name="Hansen E.H."/>
            <person name="Altermark B."/>
            <person name="Li C."/>
            <person name="Kuhnert E."/>
            <person name="Cox R.J."/>
            <person name="Crous P.W."/>
            <person name="Spatafora J.W."/>
            <person name="Lail K."/>
            <person name="Amirebrahimi M."/>
            <person name="Lipzen A."/>
            <person name="Pangilinan J."/>
            <person name="Andreopoulos W."/>
            <person name="Hayes R.D."/>
            <person name="Ng V."/>
            <person name="Grigoriev I.V."/>
            <person name="Jackson S.A."/>
            <person name="Sutton T.D.S."/>
            <person name="Dobson A.D.W."/>
            <person name="Rama T."/>
        </authorList>
    </citation>
    <scope>NUCLEOTIDE SEQUENCE</scope>
    <source>
        <strain evidence="1">TRa3180A</strain>
    </source>
</reference>
<protein>
    <submittedName>
        <fullName evidence="1">Uncharacterized protein</fullName>
    </submittedName>
</protein>
<accession>A0A9P7Z202</accession>
<proteinExistence type="predicted"/>
<dbReference type="AlphaFoldDB" id="A0A9P7Z202"/>
<dbReference type="EMBL" id="MU253951">
    <property type="protein sequence ID" value="KAG9243791.1"/>
    <property type="molecule type" value="Genomic_DNA"/>
</dbReference>
<evidence type="ECO:0000313" key="1">
    <source>
        <dbReference type="EMBL" id="KAG9243791.1"/>
    </source>
</evidence>
<gene>
    <name evidence="1" type="ORF">BJ878DRAFT_542925</name>
</gene>